<sequence length="52" mass="5478">MGLILSIIPALVSNENGEVLSEPMELLASEAKSLLGKGIMRLKTVLLLGASR</sequence>
<comment type="caution">
    <text evidence="1">The sequence shown here is derived from an EMBL/GenBank/DDBJ whole genome shotgun (WGS) entry which is preliminary data.</text>
</comment>
<dbReference type="HOGENOM" id="CLU_3087418_0_0_1"/>
<accession>H0EVT4</accession>
<dbReference type="AlphaFoldDB" id="H0EVT4"/>
<proteinExistence type="predicted"/>
<gene>
    <name evidence="1" type="ORF">M7I_6890</name>
</gene>
<dbReference type="InParanoid" id="H0EVT4"/>
<keyword evidence="2" id="KW-1185">Reference proteome</keyword>
<evidence type="ECO:0000313" key="1">
    <source>
        <dbReference type="EMBL" id="EHK97379.1"/>
    </source>
</evidence>
<dbReference type="Proteomes" id="UP000005446">
    <property type="component" value="Unassembled WGS sequence"/>
</dbReference>
<name>H0EVT4_GLAL7</name>
<organism evidence="1 2">
    <name type="scientific">Glarea lozoyensis (strain ATCC 74030 / MF5533)</name>
    <dbReference type="NCBI Taxonomy" id="1104152"/>
    <lineage>
        <taxon>Eukaryota</taxon>
        <taxon>Fungi</taxon>
        <taxon>Dikarya</taxon>
        <taxon>Ascomycota</taxon>
        <taxon>Pezizomycotina</taxon>
        <taxon>Leotiomycetes</taxon>
        <taxon>Helotiales</taxon>
        <taxon>Helotiaceae</taxon>
        <taxon>Glarea</taxon>
    </lineage>
</organism>
<reference evidence="1 2" key="1">
    <citation type="journal article" date="2012" name="Eukaryot. Cell">
        <title>Genome sequence of the fungus Glarea lozoyensis: the first genome sequence of a species from the Helotiaceae family.</title>
        <authorList>
            <person name="Youssar L."/>
            <person name="Gruening B.A."/>
            <person name="Erxleben A."/>
            <person name="Guenther S."/>
            <person name="Huettel W."/>
        </authorList>
    </citation>
    <scope>NUCLEOTIDE SEQUENCE [LARGE SCALE GENOMIC DNA]</scope>
    <source>
        <strain evidence="2">ATCC 74030 / MF5533</strain>
    </source>
</reference>
<dbReference type="EMBL" id="AGUE01000196">
    <property type="protein sequence ID" value="EHK97379.1"/>
    <property type="molecule type" value="Genomic_DNA"/>
</dbReference>
<protein>
    <submittedName>
        <fullName evidence="1">Uncharacterized protein</fullName>
    </submittedName>
</protein>
<evidence type="ECO:0000313" key="2">
    <source>
        <dbReference type="Proteomes" id="UP000005446"/>
    </source>
</evidence>